<evidence type="ECO:0000313" key="2">
    <source>
        <dbReference type="EMBL" id="NEV86404.1"/>
    </source>
</evidence>
<accession>A0A6B3QJQ7</accession>
<sequence>MEAAMPQRAASRTGPDPVLAPQPQDLLLDHGGVQEHDGDQRQRENGDVRPRLTDRLAAPQRQDVTIAPDGSAQSLSIGHREIKAQGQYDKSY</sequence>
<feature type="region of interest" description="Disordered" evidence="1">
    <location>
        <begin position="1"/>
        <end position="92"/>
    </location>
</feature>
<organism evidence="2">
    <name type="scientific">Streptomyces tendae</name>
    <dbReference type="NCBI Taxonomy" id="1932"/>
    <lineage>
        <taxon>Bacteria</taxon>
        <taxon>Bacillati</taxon>
        <taxon>Actinomycetota</taxon>
        <taxon>Actinomycetes</taxon>
        <taxon>Kitasatosporales</taxon>
        <taxon>Streptomycetaceae</taxon>
        <taxon>Streptomyces</taxon>
    </lineage>
</organism>
<reference evidence="2" key="1">
    <citation type="journal article" date="2020" name="Microorganisms">
        <title>Isolation, Genomic and Metabolomic Characterization of Streptomyces tendae VITAKN with Quorum Sensing Inhibitory Activity from Southern India.</title>
        <authorList>
            <person name="Ishaque N.M."/>
            <person name="Burgsdorf I."/>
            <person name="Limlingan Malit J.J."/>
            <person name="Saha S."/>
            <person name="Teta R."/>
            <person name="Ewe D."/>
            <person name="Kannabiran K."/>
            <person name="Hrouzek P."/>
            <person name="Steindler L."/>
            <person name="Costantino V."/>
            <person name="Saurav K."/>
        </authorList>
    </citation>
    <scope>NUCLEOTIDE SEQUENCE</scope>
    <source>
        <strain evidence="2">VITAKN</strain>
    </source>
</reference>
<proteinExistence type="predicted"/>
<feature type="compositionally biased region" description="Basic and acidic residues" evidence="1">
    <location>
        <begin position="32"/>
        <end position="54"/>
    </location>
</feature>
<gene>
    <name evidence="2" type="ORF">GUR47_06845</name>
</gene>
<dbReference type="AlphaFoldDB" id="A0A6B3QJQ7"/>
<dbReference type="EMBL" id="JAAIFS010000001">
    <property type="protein sequence ID" value="NEV86404.1"/>
    <property type="molecule type" value="Genomic_DNA"/>
</dbReference>
<comment type="caution">
    <text evidence="2">The sequence shown here is derived from an EMBL/GenBank/DDBJ whole genome shotgun (WGS) entry which is preliminary data.</text>
</comment>
<protein>
    <submittedName>
        <fullName evidence="2">Uncharacterized protein</fullName>
    </submittedName>
</protein>
<evidence type="ECO:0000256" key="1">
    <source>
        <dbReference type="SAM" id="MobiDB-lite"/>
    </source>
</evidence>
<name>A0A6B3QJQ7_STRTE</name>